<feature type="compositionally biased region" description="Low complexity" evidence="1">
    <location>
        <begin position="64"/>
        <end position="73"/>
    </location>
</feature>
<evidence type="ECO:0000313" key="2">
    <source>
        <dbReference type="EMBL" id="KAF5843001.1"/>
    </source>
</evidence>
<name>A0ABQ7H824_DUNSA</name>
<keyword evidence="3" id="KW-1185">Reference proteome</keyword>
<evidence type="ECO:0000256" key="1">
    <source>
        <dbReference type="SAM" id="MobiDB-lite"/>
    </source>
</evidence>
<feature type="compositionally biased region" description="Basic and acidic residues" evidence="1">
    <location>
        <begin position="82"/>
        <end position="98"/>
    </location>
</feature>
<evidence type="ECO:0000313" key="3">
    <source>
        <dbReference type="Proteomes" id="UP000815325"/>
    </source>
</evidence>
<dbReference type="EMBL" id="MU069450">
    <property type="protein sequence ID" value="KAF5843001.1"/>
    <property type="molecule type" value="Genomic_DNA"/>
</dbReference>
<sequence>MSAHKGSLIPNASGQVSAAQVQHSIQLKQQHEQQQALMRALSAANYHNAMEKAEAMRRSHRSPKSGSSSMRASQHQDTVGNSDEKRSEEASRNDKDGSEAGEEECQVSTPPTPDYGSAVSAPESRGGQEVAHGKDVKGEAEEGQ</sequence>
<dbReference type="Proteomes" id="UP000815325">
    <property type="component" value="Unassembled WGS sequence"/>
</dbReference>
<gene>
    <name evidence="2" type="ORF">DUNSADRAFT_3130</name>
</gene>
<comment type="caution">
    <text evidence="2">The sequence shown here is derived from an EMBL/GenBank/DDBJ whole genome shotgun (WGS) entry which is preliminary data.</text>
</comment>
<organism evidence="2 3">
    <name type="scientific">Dunaliella salina</name>
    <name type="common">Green alga</name>
    <name type="synonym">Protococcus salinus</name>
    <dbReference type="NCBI Taxonomy" id="3046"/>
    <lineage>
        <taxon>Eukaryota</taxon>
        <taxon>Viridiplantae</taxon>
        <taxon>Chlorophyta</taxon>
        <taxon>core chlorophytes</taxon>
        <taxon>Chlorophyceae</taxon>
        <taxon>CS clade</taxon>
        <taxon>Chlamydomonadales</taxon>
        <taxon>Dunaliellaceae</taxon>
        <taxon>Dunaliella</taxon>
    </lineage>
</organism>
<accession>A0ABQ7H824</accession>
<protein>
    <submittedName>
        <fullName evidence="2">Uncharacterized protein</fullName>
    </submittedName>
</protein>
<proteinExistence type="predicted"/>
<feature type="compositionally biased region" description="Polar residues" evidence="1">
    <location>
        <begin position="10"/>
        <end position="21"/>
    </location>
</feature>
<reference evidence="2" key="1">
    <citation type="submission" date="2017-08" db="EMBL/GenBank/DDBJ databases">
        <authorList>
            <person name="Polle J.E."/>
            <person name="Barry K."/>
            <person name="Cushman J."/>
            <person name="Schmutz J."/>
            <person name="Tran D."/>
            <person name="Hathwaick L.T."/>
            <person name="Yim W.C."/>
            <person name="Jenkins J."/>
            <person name="Mckie-Krisberg Z.M."/>
            <person name="Prochnik S."/>
            <person name="Lindquist E."/>
            <person name="Dockter R.B."/>
            <person name="Adam C."/>
            <person name="Molina H."/>
            <person name="Bunkerborg J."/>
            <person name="Jin E."/>
            <person name="Buchheim M."/>
            <person name="Magnuson J."/>
        </authorList>
    </citation>
    <scope>NUCLEOTIDE SEQUENCE</scope>
    <source>
        <strain evidence="2">CCAP 19/18</strain>
    </source>
</reference>
<feature type="region of interest" description="Disordered" evidence="1">
    <location>
        <begin position="1"/>
        <end position="144"/>
    </location>
</feature>
<feature type="compositionally biased region" description="Basic and acidic residues" evidence="1">
    <location>
        <begin position="131"/>
        <end position="144"/>
    </location>
</feature>
<feature type="compositionally biased region" description="Low complexity" evidence="1">
    <location>
        <begin position="22"/>
        <end position="35"/>
    </location>
</feature>